<protein>
    <submittedName>
        <fullName evidence="1">Uncharacterized protein</fullName>
    </submittedName>
</protein>
<organism evidence="1 2">
    <name type="scientific">Arctia plantaginis</name>
    <name type="common">Wood tiger moth</name>
    <name type="synonym">Phalaena plantaginis</name>
    <dbReference type="NCBI Taxonomy" id="874455"/>
    <lineage>
        <taxon>Eukaryota</taxon>
        <taxon>Metazoa</taxon>
        <taxon>Ecdysozoa</taxon>
        <taxon>Arthropoda</taxon>
        <taxon>Hexapoda</taxon>
        <taxon>Insecta</taxon>
        <taxon>Pterygota</taxon>
        <taxon>Neoptera</taxon>
        <taxon>Endopterygota</taxon>
        <taxon>Lepidoptera</taxon>
        <taxon>Glossata</taxon>
        <taxon>Ditrysia</taxon>
        <taxon>Noctuoidea</taxon>
        <taxon>Erebidae</taxon>
        <taxon>Arctiinae</taxon>
        <taxon>Arctia</taxon>
    </lineage>
</organism>
<evidence type="ECO:0000313" key="1">
    <source>
        <dbReference type="EMBL" id="CAB3250930.1"/>
    </source>
</evidence>
<reference evidence="1 2" key="1">
    <citation type="submission" date="2020-04" db="EMBL/GenBank/DDBJ databases">
        <authorList>
            <person name="Wallbank WR R."/>
            <person name="Pardo Diaz C."/>
            <person name="Kozak K."/>
            <person name="Martin S."/>
            <person name="Jiggins C."/>
            <person name="Moest M."/>
            <person name="Warren A I."/>
            <person name="Byers J.R.P. K."/>
            <person name="Montejo-Kovacevich G."/>
            <person name="Yen C E."/>
        </authorList>
    </citation>
    <scope>NUCLEOTIDE SEQUENCE [LARGE SCALE GENOMIC DNA]</scope>
</reference>
<dbReference type="Proteomes" id="UP000494106">
    <property type="component" value="Unassembled WGS sequence"/>
</dbReference>
<name>A0A8S1B2X7_ARCPL</name>
<evidence type="ECO:0000313" key="2">
    <source>
        <dbReference type="Proteomes" id="UP000494106"/>
    </source>
</evidence>
<comment type="caution">
    <text evidence="1">The sequence shown here is derived from an EMBL/GenBank/DDBJ whole genome shotgun (WGS) entry which is preliminary data.</text>
</comment>
<sequence length="96" mass="9717">MYVVCVKLLLNGSPLRAVEKNPSCAYPSPYALATSLRPVQALLAPCSSTGGSVQSVPTYVAVAVPPPPPSPVAPAAALPPPIPRLLLLPPLPSPSG</sequence>
<keyword evidence="2" id="KW-1185">Reference proteome</keyword>
<accession>A0A8S1B2X7</accession>
<proteinExistence type="predicted"/>
<dbReference type="AlphaFoldDB" id="A0A8S1B2X7"/>
<gene>
    <name evidence="1" type="ORF">APLA_LOCUS12805</name>
</gene>
<dbReference type="EMBL" id="CADEBC010000541">
    <property type="protein sequence ID" value="CAB3250930.1"/>
    <property type="molecule type" value="Genomic_DNA"/>
</dbReference>